<dbReference type="PANTHER" id="PTHR48125:SF10">
    <property type="entry name" value="OS12G0136300 PROTEIN"/>
    <property type="match status" value="1"/>
</dbReference>
<feature type="region of interest" description="Disordered" evidence="1">
    <location>
        <begin position="268"/>
        <end position="323"/>
    </location>
</feature>
<feature type="region of interest" description="Disordered" evidence="1">
    <location>
        <begin position="719"/>
        <end position="738"/>
    </location>
</feature>
<keyword evidence="3" id="KW-1185">Reference proteome</keyword>
<accession>A0ABQ5SQ72</accession>
<evidence type="ECO:0000256" key="1">
    <source>
        <dbReference type="SAM" id="MobiDB-lite"/>
    </source>
</evidence>
<evidence type="ECO:0000313" key="2">
    <source>
        <dbReference type="EMBL" id="GLI71563.1"/>
    </source>
</evidence>
<sequence>MVLDIAAETVPGPQSAAAGLGSSTAVQNLNLTARGNLEGTPPPVSSPAVKAAPTELPGIAMVAVKVELVATLDGLIGDVGLNRYDMTVDEAVDMRPAEAFADAEIGAGCADAVRETSGTGLGGAQALAATIGFAGNAAHLECCAAMDSAVCVSAEAFMSRMRRRGNPGGRGGVASGASHSLLRPEPGSQGPSSGRSRRLNRSFRSPTFEHHVKRSFPKTVFVDDLGEDSLWAGGDGNQVDHEGRPEFGQPTVPHEREEVGAAMALQPCSPSEAATSPEQHHRNGLTPSVPVVSQPSLLPPPPPSPRQEQQQEQQQQEEEGEGEGATVLGLGRAACGTAGLSAVNFTPSPSGRLVAGKTVTAADSQDHQHQPHFLQGDAWTQGVLRTITPPMSARRTPDRGRGQMCRRAADDDIAESGAAPHRRMMDAAVAAAAVEEAEGREGLWRLLNCRQVKETPAHIVATGRAWVAANEPFGGAAGTEEEEEEEEEEGLDDAHSPFQASDRMRKQRCCEGHLAGALFERNGGDGRRVSEQGENLEVEEAAAIASVPASAIAAAVALAAEEESDEGHADEDHRLDGPALLAEKQEAMTAAASALRAARSSALGKDAAPAGHAAPCALLPLLLPPPGSPSAIVGPLLHAASTPGDEAQVGDAAGDGAAGPPAPAAAFARVVGAVDVGLPSSVPTVSRESCSSDVHELVKYTADIRGHRIERSPIATNMGQLRPRGQQPGPCGGVRQALGGSESALEGLSGGCQFGCDASTAKHVELTSRQLIPLPHGEGPRARQQQQHPDPDLDDPDLDDLDLDDPDLDDQDQEEQQQKVAAVGPPLGVLEGATCLLRPAGASAVMLELAKVFSGGPELSSEDLAAADHSPPRAASRTSLNSVDAVAAAAAAGTVGERSPPGPDPRVSADNVGLVRYDAAEGDGGDRDPDLMQVESPEEEMRGCLAAAAATTTTTTTTETPGTGSLPATAPVVPASLRGPCLRPLPGSCETSYLDLYQRCLMQQQQQQQQQPSTSLPLPLSFPLQPSPDSTQSLLELIRLQTEAILHEGDLNDPSLTTAAYSAFYMLNLPLAAMASQRRQHAAGIAGMAGTSAAAATGAGALARAGTTTAAAATGAGALARAGTTTAAAATGAGALARAGTTTAAAATGAGALARAGTTTAAAATGAGALARAGTTTAAAATGAGALARAGTTTAAAATGAGALARAGTTTAAAAAATADAAPMIRGTSRLAQPETEGGDGIRHNKDRGAGEAGPSKLQKQSRGGQGDSKHNGTRPSGGLSQQPALMHTSGPRAASIA</sequence>
<organism evidence="2 3">
    <name type="scientific">Volvox africanus</name>
    <dbReference type="NCBI Taxonomy" id="51714"/>
    <lineage>
        <taxon>Eukaryota</taxon>
        <taxon>Viridiplantae</taxon>
        <taxon>Chlorophyta</taxon>
        <taxon>core chlorophytes</taxon>
        <taxon>Chlorophyceae</taxon>
        <taxon>CS clade</taxon>
        <taxon>Chlamydomonadales</taxon>
        <taxon>Volvocaceae</taxon>
        <taxon>Volvox</taxon>
    </lineage>
</organism>
<feature type="region of interest" description="Disordered" evidence="1">
    <location>
        <begin position="1225"/>
        <end position="1298"/>
    </location>
</feature>
<evidence type="ECO:0000313" key="3">
    <source>
        <dbReference type="Proteomes" id="UP001165090"/>
    </source>
</evidence>
<gene>
    <name evidence="2" type="ORF">VaNZ11_016818</name>
</gene>
<feature type="region of interest" description="Disordered" evidence="1">
    <location>
        <begin position="773"/>
        <end position="825"/>
    </location>
</feature>
<feature type="compositionally biased region" description="Polar residues" evidence="1">
    <location>
        <begin position="268"/>
        <end position="277"/>
    </location>
</feature>
<feature type="compositionally biased region" description="Low complexity" evidence="1">
    <location>
        <begin position="183"/>
        <end position="194"/>
    </location>
</feature>
<protein>
    <submittedName>
        <fullName evidence="2">Uncharacterized protein</fullName>
    </submittedName>
</protein>
<dbReference type="EMBL" id="BSDZ01000116">
    <property type="protein sequence ID" value="GLI71563.1"/>
    <property type="molecule type" value="Genomic_DNA"/>
</dbReference>
<dbReference type="Proteomes" id="UP001165090">
    <property type="component" value="Unassembled WGS sequence"/>
</dbReference>
<proteinExistence type="predicted"/>
<feature type="compositionally biased region" description="Acidic residues" evidence="1">
    <location>
        <begin position="479"/>
        <end position="491"/>
    </location>
</feature>
<feature type="region of interest" description="Disordered" evidence="1">
    <location>
        <begin position="1008"/>
        <end position="1027"/>
    </location>
</feature>
<name>A0ABQ5SQ72_9CHLO</name>
<feature type="compositionally biased region" description="Basic and acidic residues" evidence="1">
    <location>
        <begin position="1240"/>
        <end position="1250"/>
    </location>
</feature>
<feature type="region of interest" description="Disordered" evidence="1">
    <location>
        <begin position="476"/>
        <end position="504"/>
    </location>
</feature>
<reference evidence="2 3" key="1">
    <citation type="journal article" date="2023" name="IScience">
        <title>Expanded male sex-determining region conserved during the evolution of homothallism in the green alga Volvox.</title>
        <authorList>
            <person name="Yamamoto K."/>
            <person name="Matsuzaki R."/>
            <person name="Mahakham W."/>
            <person name="Heman W."/>
            <person name="Sekimoto H."/>
            <person name="Kawachi M."/>
            <person name="Minakuchi Y."/>
            <person name="Toyoda A."/>
            <person name="Nozaki H."/>
        </authorList>
    </citation>
    <scope>NUCLEOTIDE SEQUENCE [LARGE SCALE GENOMIC DNA]</scope>
    <source>
        <strain evidence="2 3">NIES-4468</strain>
    </source>
</reference>
<feature type="compositionally biased region" description="Acidic residues" evidence="1">
    <location>
        <begin position="792"/>
        <end position="815"/>
    </location>
</feature>
<comment type="caution">
    <text evidence="2">The sequence shown here is derived from an EMBL/GenBank/DDBJ whole genome shotgun (WGS) entry which is preliminary data.</text>
</comment>
<feature type="region of interest" description="Disordered" evidence="1">
    <location>
        <begin position="163"/>
        <end position="199"/>
    </location>
</feature>
<feature type="region of interest" description="Disordered" evidence="1">
    <location>
        <begin position="231"/>
        <end position="252"/>
    </location>
</feature>
<feature type="compositionally biased region" description="Low complexity" evidence="1">
    <location>
        <begin position="287"/>
        <end position="296"/>
    </location>
</feature>
<dbReference type="PANTHER" id="PTHR48125">
    <property type="entry name" value="LP07818P1"/>
    <property type="match status" value="1"/>
</dbReference>